<dbReference type="AlphaFoldDB" id="A0A4S5CCT7"/>
<proteinExistence type="predicted"/>
<evidence type="ECO:0000313" key="2">
    <source>
        <dbReference type="Proteomes" id="UP000309618"/>
    </source>
</evidence>
<reference evidence="1 2" key="1">
    <citation type="submission" date="2019-04" db="EMBL/GenBank/DDBJ databases">
        <title>Comparative genomics of Aeromonas veronii strains pathogenic to fish.</title>
        <authorList>
            <person name="Cascarano M.C."/>
            <person name="Smyrli M."/>
            <person name="Katharios P."/>
        </authorList>
    </citation>
    <scope>NUCLEOTIDE SEQUENCE [LARGE SCALE GENOMIC DNA]</scope>
    <source>
        <strain evidence="1 2">XU1</strain>
    </source>
</reference>
<dbReference type="EMBL" id="SSUX01000011">
    <property type="protein sequence ID" value="THJ43604.1"/>
    <property type="molecule type" value="Genomic_DNA"/>
</dbReference>
<evidence type="ECO:0000313" key="1">
    <source>
        <dbReference type="EMBL" id="THJ43604.1"/>
    </source>
</evidence>
<protein>
    <submittedName>
        <fullName evidence="1">Uncharacterized protein</fullName>
    </submittedName>
</protein>
<accession>A0A4S5CCT7</accession>
<comment type="caution">
    <text evidence="1">The sequence shown here is derived from an EMBL/GenBank/DDBJ whole genome shotgun (WGS) entry which is preliminary data.</text>
</comment>
<sequence>MTESNKFPLEITLKEGSETVVSITEGSSSPITFIRLQTDTQVIHHRLHVYVSKLDEITGLSKSEVRELVANAPEDKIVSLDDEVLVRLPTAAKWNLPKLQSDDPDKAGLAHTFHELACKAIADPMAMQERSIAAAKVPEKSKKAKEQKRKDLKDAGLDQVCQLSQAPINGQATHIHHIKRVADAPELAAEQHNLQIVLVAAHQEEHKKDKTLPEPPTPDI</sequence>
<gene>
    <name evidence="1" type="ORF">E8Q35_14960</name>
</gene>
<organism evidence="1 2">
    <name type="scientific">Aeromonas veronii</name>
    <dbReference type="NCBI Taxonomy" id="654"/>
    <lineage>
        <taxon>Bacteria</taxon>
        <taxon>Pseudomonadati</taxon>
        <taxon>Pseudomonadota</taxon>
        <taxon>Gammaproteobacteria</taxon>
        <taxon>Aeromonadales</taxon>
        <taxon>Aeromonadaceae</taxon>
        <taxon>Aeromonas</taxon>
    </lineage>
</organism>
<dbReference type="RefSeq" id="WP_136502043.1">
    <property type="nucleotide sequence ID" value="NZ_SSUX01000011.1"/>
</dbReference>
<name>A0A4S5CCT7_AERVE</name>
<dbReference type="Proteomes" id="UP000309618">
    <property type="component" value="Unassembled WGS sequence"/>
</dbReference>